<evidence type="ECO:0008006" key="3">
    <source>
        <dbReference type="Google" id="ProtNLM"/>
    </source>
</evidence>
<keyword evidence="2" id="KW-1185">Reference proteome</keyword>
<organism evidence="1 2">
    <name type="scientific">Flavobacterium petrolei</name>
    <dbReference type="NCBI Taxonomy" id="2259594"/>
    <lineage>
        <taxon>Bacteria</taxon>
        <taxon>Pseudomonadati</taxon>
        <taxon>Bacteroidota</taxon>
        <taxon>Flavobacteriia</taxon>
        <taxon>Flavobacteriales</taxon>
        <taxon>Flavobacteriaceae</taxon>
        <taxon>Flavobacterium</taxon>
    </lineage>
</organism>
<dbReference type="AlphaFoldDB" id="A0A482TLU5"/>
<reference evidence="1 2" key="1">
    <citation type="submission" date="2019-01" db="EMBL/GenBank/DDBJ databases">
        <title>Flavobacterium sp. nov. isolated from arctic soil.</title>
        <authorList>
            <person name="Kim D.-U."/>
        </authorList>
    </citation>
    <scope>NUCLEOTIDE SEQUENCE [LARGE SCALE GENOMIC DNA]</scope>
    <source>
        <strain evidence="1 2">Kopri-42</strain>
    </source>
</reference>
<comment type="caution">
    <text evidence="1">The sequence shown here is derived from an EMBL/GenBank/DDBJ whole genome shotgun (WGS) entry which is preliminary data.</text>
</comment>
<evidence type="ECO:0000313" key="1">
    <source>
        <dbReference type="EMBL" id="RYJ53121.1"/>
    </source>
</evidence>
<gene>
    <name evidence="1" type="ORF">DR871_003485</name>
</gene>
<sequence>MKIRVTLLLISVLFLLSFQQKDKNPIIGIWTDKSTENATFEIKDKTIYYVDDFATYKYTFNNNVIKIYYSDYTFTGKVSFKNDIMFIKYSSGVVTKYVRFKE</sequence>
<evidence type="ECO:0000313" key="2">
    <source>
        <dbReference type="Proteomes" id="UP000253235"/>
    </source>
</evidence>
<dbReference type="OrthoDB" id="796230at2"/>
<protein>
    <recommendedName>
        <fullName evidence="3">DUF5640 domain-containing protein</fullName>
    </recommendedName>
</protein>
<dbReference type="RefSeq" id="WP_113664839.1">
    <property type="nucleotide sequence ID" value="NZ_QNVY02000001.1"/>
</dbReference>
<proteinExistence type="predicted"/>
<name>A0A482TLU5_9FLAO</name>
<accession>A0A482TLU5</accession>
<dbReference type="EMBL" id="QNVY02000001">
    <property type="protein sequence ID" value="RYJ53121.1"/>
    <property type="molecule type" value="Genomic_DNA"/>
</dbReference>
<dbReference type="Proteomes" id="UP000253235">
    <property type="component" value="Unassembled WGS sequence"/>
</dbReference>